<proteinExistence type="predicted"/>
<protein>
    <recommendedName>
        <fullName evidence="2">AAA+ ATPase domain-containing protein</fullName>
    </recommendedName>
</protein>
<sequence length="1389" mass="164143">MEIDYLKRNKGYIEALNNYDIYRKFIEINSFSKQLIVFTSKFAGNGKTFQIRKWYYLWTLIMWGSIENKKYLPNNNFAWNISNNVILIFEIPKKFFSFDYYIPTKNGEISKYEDQDLIHVSNLFEFYEQKFKLLEGKKKEKRIEIFNDKSLLYQKKIFKSSSKLILEHFNTGELTFRLLSNFWMVLKYHINLLMGYEYLDPKMAKQLFQTEEKGELFQKKFIDSYFLSVIKLIYRSFDWTKLLDNNLIELKESCEIFKEILPWEKRDLFILILKISTKKKGNQEKVENLKYLSGFNLLGTDKNAMNAFFDLELQPILKANGFKFNEPLPKYSKRKDYEFLFSLFKSLSLSPSQIEIENLISSHKENNSKYVLTNDNFLKMIFIQYKLLSNLPIILIGETGCGKTSLVEYLCETIMKQKLILFLVNGKTKRKEIYSIIENSEKEIQKEEKFIIIFFDEFNTAPKKCLILMKSLFFDRTLNGKIISPQIKFIAAGNPYRLRNKTKTDEDFLTDEGLIFDYGEKQDEMKLLRQEVYRVHQISDSFFDDIFDFGNLKKQTEKPYIEKIIQNSINEINSKKSSSIFIDSTKFTKLFTELLAKSFNFLRYHSNDKLSAVSLRDCSKTLKIFNWLLTETNVDFLLPSKNYNQNQKIMDSFIISLFISFGCQFNSDLRLAYFKILYEKFSKFYKKNGKKNENNKNKNKEIEMKNENDILKFIEEIEEKLIKELDINVKEWNVAINQALKENIFLIFFCCYTQIPLFLIGKPGSSKSISINILMQTLKPPKNSNPILKELNLPALKPFYIQCSPITKASEINNIFKKAREYSSKFNSEDVISVVILDEVALAEVSPDLPLSILHSELEKVDKKLMKQQNLLIQKDEVFVSIISVSNWKLDPSQTNRGILLKRVDPSIEELSFTAQRILFSFNSKFPKEFANKLAQVYYLISNNQFPNIQEKEKKQNPRYYFGLRDFYYFLKMIGLNFSSNLIEYNNSDMIWNAIYRNFGSKPHFIQILQPKIMEILEIDQPKYIPSTFPLIQQNLTFSIVDNNSFPNKKLSDNFLNNPQKFSRHLMILSNDLSILPLIISQIKNNFIVLFGSSFAEDKSRFRIIQNLKKVEYAVSSGQTIILYNNEQLYEPLYDLLNQNYIREGNKLFANVSFGDINRNILVDPKFRIIVIIDKTRAYDFELEPILNRFEKQIFISEDFIKQDQIKQIIEKQTKILGRIEKATNYQIKKENLIINYNNDLFPSLALKLQNELLLNSSENLTKTKDQIEKEARIKWIRICRIDKTFKVIDLVSSGKLRSSNQKLLENFLTEYKRNFRINLQDLFNKEILKNKIKNSIILTCSSIIQQNMKLLKGYKILQIDVSNYDSDKDLEKYLKDQWIENMDNENLF</sequence>
<evidence type="ECO:0000259" key="2">
    <source>
        <dbReference type="SMART" id="SM00382"/>
    </source>
</evidence>
<feature type="coiled-coil region" evidence="1">
    <location>
        <begin position="690"/>
        <end position="742"/>
    </location>
</feature>
<gene>
    <name evidence="3" type="ORF">M0811_12887</name>
</gene>
<dbReference type="CDD" id="cd00009">
    <property type="entry name" value="AAA"/>
    <property type="match status" value="1"/>
</dbReference>
<dbReference type="SMART" id="SM00382">
    <property type="entry name" value="AAA"/>
    <property type="match status" value="2"/>
</dbReference>
<comment type="caution">
    <text evidence="3">The sequence shown here is derived from an EMBL/GenBank/DDBJ whole genome shotgun (WGS) entry which is preliminary data.</text>
</comment>
<dbReference type="Pfam" id="PF07728">
    <property type="entry name" value="AAA_5"/>
    <property type="match status" value="1"/>
</dbReference>
<dbReference type="GO" id="GO:0004842">
    <property type="term" value="F:ubiquitin-protein transferase activity"/>
    <property type="evidence" value="ECO:0007669"/>
    <property type="project" value="InterPro"/>
</dbReference>
<dbReference type="EMBL" id="JAPDFW010000126">
    <property type="protein sequence ID" value="KAJ5067535.1"/>
    <property type="molecule type" value="Genomic_DNA"/>
</dbReference>
<dbReference type="InterPro" id="IPR011704">
    <property type="entry name" value="ATPase_dyneun-rel_AAA"/>
</dbReference>
<feature type="domain" description="AAA+ ATPase" evidence="2">
    <location>
        <begin position="389"/>
        <end position="520"/>
    </location>
</feature>
<name>A0A9Q0LA48_ANAIG</name>
<evidence type="ECO:0000313" key="3">
    <source>
        <dbReference type="EMBL" id="KAJ5067535.1"/>
    </source>
</evidence>
<dbReference type="SUPFAM" id="SSF52540">
    <property type="entry name" value="P-loop containing nucleoside triphosphate hydrolases"/>
    <property type="match status" value="2"/>
</dbReference>
<dbReference type="PANTHER" id="PTHR22605:SF16">
    <property type="entry name" value="E3 UBIQUITIN-PROTEIN LIGASE RNF213"/>
    <property type="match status" value="1"/>
</dbReference>
<evidence type="ECO:0000313" key="4">
    <source>
        <dbReference type="Proteomes" id="UP001149090"/>
    </source>
</evidence>
<dbReference type="GO" id="GO:0005524">
    <property type="term" value="F:ATP binding"/>
    <property type="evidence" value="ECO:0007669"/>
    <property type="project" value="InterPro"/>
</dbReference>
<dbReference type="PANTHER" id="PTHR22605">
    <property type="entry name" value="RZ-TYPE DOMAIN-CONTAINING PROTEIN"/>
    <property type="match status" value="1"/>
</dbReference>
<dbReference type="Gene3D" id="3.40.50.300">
    <property type="entry name" value="P-loop containing nucleotide triphosphate hydrolases"/>
    <property type="match status" value="2"/>
</dbReference>
<dbReference type="GO" id="GO:0016887">
    <property type="term" value="F:ATP hydrolysis activity"/>
    <property type="evidence" value="ECO:0007669"/>
    <property type="project" value="InterPro"/>
</dbReference>
<dbReference type="Proteomes" id="UP001149090">
    <property type="component" value="Unassembled WGS sequence"/>
</dbReference>
<dbReference type="InterPro" id="IPR003593">
    <property type="entry name" value="AAA+_ATPase"/>
</dbReference>
<reference evidence="3" key="1">
    <citation type="submission" date="2022-10" db="EMBL/GenBank/DDBJ databases">
        <title>Novel sulphate-reducing endosymbionts in the free-living metamonad Anaeramoeba.</title>
        <authorList>
            <person name="Jerlstrom-Hultqvist J."/>
            <person name="Cepicka I."/>
            <person name="Gallot-Lavallee L."/>
            <person name="Salas-Leiva D."/>
            <person name="Curtis B.A."/>
            <person name="Zahonova K."/>
            <person name="Pipaliya S."/>
            <person name="Dacks J."/>
            <person name="Roger A.J."/>
        </authorList>
    </citation>
    <scope>NUCLEOTIDE SEQUENCE</scope>
    <source>
        <strain evidence="3">BMAN</strain>
    </source>
</reference>
<organism evidence="3 4">
    <name type="scientific">Anaeramoeba ignava</name>
    <name type="common">Anaerobic marine amoeba</name>
    <dbReference type="NCBI Taxonomy" id="1746090"/>
    <lineage>
        <taxon>Eukaryota</taxon>
        <taxon>Metamonada</taxon>
        <taxon>Anaeramoebidae</taxon>
        <taxon>Anaeramoeba</taxon>
    </lineage>
</organism>
<keyword evidence="1" id="KW-0175">Coiled coil</keyword>
<dbReference type="InterPro" id="IPR027417">
    <property type="entry name" value="P-loop_NTPase"/>
</dbReference>
<feature type="domain" description="AAA+ ATPase" evidence="2">
    <location>
        <begin position="753"/>
        <end position="910"/>
    </location>
</feature>
<dbReference type="InterPro" id="IPR031248">
    <property type="entry name" value="RNF213"/>
</dbReference>
<evidence type="ECO:0000256" key="1">
    <source>
        <dbReference type="SAM" id="Coils"/>
    </source>
</evidence>
<dbReference type="OrthoDB" id="2423195at2759"/>
<accession>A0A9Q0LA48</accession>
<keyword evidence="4" id="KW-1185">Reference proteome</keyword>